<dbReference type="GO" id="GO:0003677">
    <property type="term" value="F:DNA binding"/>
    <property type="evidence" value="ECO:0007669"/>
    <property type="project" value="InterPro"/>
</dbReference>
<keyword evidence="2" id="KW-0805">Transcription regulation</keyword>
<dbReference type="InterPro" id="IPR013324">
    <property type="entry name" value="RNA_pol_sigma_r3/r4-like"/>
</dbReference>
<dbReference type="InterPro" id="IPR014284">
    <property type="entry name" value="RNA_pol_sigma-70_dom"/>
</dbReference>
<dbReference type="EMBL" id="JACLCP010000001">
    <property type="protein sequence ID" value="MBC2844507.1"/>
    <property type="molecule type" value="Genomic_DNA"/>
</dbReference>
<comment type="caution">
    <text evidence="7">The sequence shown here is derived from an EMBL/GenBank/DDBJ whole genome shotgun (WGS) entry which is preliminary data.</text>
</comment>
<dbReference type="GO" id="GO:0016987">
    <property type="term" value="F:sigma factor activity"/>
    <property type="evidence" value="ECO:0007669"/>
    <property type="project" value="UniProtKB-KW"/>
</dbReference>
<dbReference type="CDD" id="cd06171">
    <property type="entry name" value="Sigma70_r4"/>
    <property type="match status" value="1"/>
</dbReference>
<dbReference type="GO" id="GO:0006352">
    <property type="term" value="P:DNA-templated transcription initiation"/>
    <property type="evidence" value="ECO:0007669"/>
    <property type="project" value="InterPro"/>
</dbReference>
<dbReference type="SUPFAM" id="SSF88946">
    <property type="entry name" value="Sigma2 domain of RNA polymerase sigma factors"/>
    <property type="match status" value="1"/>
</dbReference>
<dbReference type="Gene3D" id="1.10.10.10">
    <property type="entry name" value="Winged helix-like DNA-binding domain superfamily/Winged helix DNA-binding domain"/>
    <property type="match status" value="1"/>
</dbReference>
<keyword evidence="3" id="KW-0731">Sigma factor</keyword>
<evidence type="ECO:0000259" key="6">
    <source>
        <dbReference type="Pfam" id="PF08281"/>
    </source>
</evidence>
<dbReference type="PANTHER" id="PTHR43133:SF46">
    <property type="entry name" value="RNA POLYMERASE SIGMA-70 FACTOR ECF SUBFAMILY"/>
    <property type="match status" value="1"/>
</dbReference>
<evidence type="ECO:0000256" key="2">
    <source>
        <dbReference type="ARBA" id="ARBA00023015"/>
    </source>
</evidence>
<dbReference type="PANTHER" id="PTHR43133">
    <property type="entry name" value="RNA POLYMERASE ECF-TYPE SIGMA FACTO"/>
    <property type="match status" value="1"/>
</dbReference>
<keyword evidence="8" id="KW-1185">Reference proteome</keyword>
<evidence type="ECO:0000256" key="4">
    <source>
        <dbReference type="ARBA" id="ARBA00023163"/>
    </source>
</evidence>
<dbReference type="InterPro" id="IPR007627">
    <property type="entry name" value="RNA_pol_sigma70_r2"/>
</dbReference>
<dbReference type="InterPro" id="IPR039425">
    <property type="entry name" value="RNA_pol_sigma-70-like"/>
</dbReference>
<evidence type="ECO:0000256" key="1">
    <source>
        <dbReference type="ARBA" id="ARBA00010641"/>
    </source>
</evidence>
<dbReference type="InterPro" id="IPR013325">
    <property type="entry name" value="RNA_pol_sigma_r2"/>
</dbReference>
<protein>
    <submittedName>
        <fullName evidence="7">RNA polymerase sigma factor</fullName>
    </submittedName>
</protein>
<dbReference type="Pfam" id="PF04542">
    <property type="entry name" value="Sigma70_r2"/>
    <property type="match status" value="1"/>
</dbReference>
<gene>
    <name evidence="7" type="ORF">H7F21_05330</name>
</gene>
<feature type="domain" description="RNA polymerase sigma factor 70 region 4 type 2" evidence="6">
    <location>
        <begin position="114"/>
        <end position="164"/>
    </location>
</feature>
<proteinExistence type="inferred from homology"/>
<dbReference type="InterPro" id="IPR013249">
    <property type="entry name" value="RNA_pol_sigma70_r4_t2"/>
</dbReference>
<dbReference type="Pfam" id="PF08281">
    <property type="entry name" value="Sigma70_r4_2"/>
    <property type="match status" value="1"/>
</dbReference>
<dbReference type="InterPro" id="IPR036388">
    <property type="entry name" value="WH-like_DNA-bd_sf"/>
</dbReference>
<comment type="similarity">
    <text evidence="1">Belongs to the sigma-70 factor family. ECF subfamily.</text>
</comment>
<evidence type="ECO:0000313" key="7">
    <source>
        <dbReference type="EMBL" id="MBC2844507.1"/>
    </source>
</evidence>
<feature type="domain" description="RNA polymerase sigma-70 region 2" evidence="5">
    <location>
        <begin position="21"/>
        <end position="85"/>
    </location>
</feature>
<dbReference type="Proteomes" id="UP000533900">
    <property type="component" value="Unassembled WGS sequence"/>
</dbReference>
<evidence type="ECO:0000256" key="3">
    <source>
        <dbReference type="ARBA" id="ARBA00023082"/>
    </source>
</evidence>
<sequence>MDLEKIIKSCKRNNLKAQSQLYQKYKDDLYVLSLKYCSNAEEAEDNLQDSFLEIFKKIKTYKGIGSFEGWMKRIAINKAIDKYKKVKPISISINNDLLEDTSVNAKAVDSIPLDEILQHVQDLPARYRLVFNLYEMDGYSHKEISKLLEISVNTSKSNLHRAKSILKQKLQPSRSSINSFESL</sequence>
<reference evidence="7" key="1">
    <citation type="submission" date="2020-08" db="EMBL/GenBank/DDBJ databases">
        <title>Winogradskyella ouciana sp. nov., isolated from the hadal seawater of the Mariana Trench.</title>
        <authorList>
            <person name="He X."/>
        </authorList>
    </citation>
    <scope>NUCLEOTIDE SEQUENCE [LARGE SCALE GENOMIC DNA]</scope>
    <source>
        <strain evidence="7">KCTC 52348</strain>
    </source>
</reference>
<accession>A0A842ISV7</accession>
<name>A0A842ISV7_9FLAO</name>
<dbReference type="RefSeq" id="WP_185788175.1">
    <property type="nucleotide sequence ID" value="NZ_JACLCP010000001.1"/>
</dbReference>
<evidence type="ECO:0000259" key="5">
    <source>
        <dbReference type="Pfam" id="PF04542"/>
    </source>
</evidence>
<dbReference type="AlphaFoldDB" id="A0A842ISV7"/>
<dbReference type="SUPFAM" id="SSF88659">
    <property type="entry name" value="Sigma3 and sigma4 domains of RNA polymerase sigma factors"/>
    <property type="match status" value="1"/>
</dbReference>
<dbReference type="NCBIfam" id="TIGR02937">
    <property type="entry name" value="sigma70-ECF"/>
    <property type="match status" value="1"/>
</dbReference>
<dbReference type="Gene3D" id="1.10.1740.10">
    <property type="match status" value="1"/>
</dbReference>
<evidence type="ECO:0000313" key="8">
    <source>
        <dbReference type="Proteomes" id="UP000533900"/>
    </source>
</evidence>
<keyword evidence="4" id="KW-0804">Transcription</keyword>
<organism evidence="7 8">
    <name type="scientific">Winogradskyella flava</name>
    <dbReference type="NCBI Taxonomy" id="1884876"/>
    <lineage>
        <taxon>Bacteria</taxon>
        <taxon>Pseudomonadati</taxon>
        <taxon>Bacteroidota</taxon>
        <taxon>Flavobacteriia</taxon>
        <taxon>Flavobacteriales</taxon>
        <taxon>Flavobacteriaceae</taxon>
        <taxon>Winogradskyella</taxon>
    </lineage>
</organism>